<accession>A0A2H5XEW0</accession>
<sequence length="319" mass="33384">MRKMGLGVAVTAVFLATLGSGQRVLESQLAGVRLGSAVIDYDATGRLRRDCLLAIWGMPDYLAGPPTTPQQPGVPGAPSGPMPGMPGPYGAPPLGAPGMGSAFGGQPTLPGVMAGVGVMGQLAGTPMARPGIPGMMPGAPGYGGVPYGGLPGGEATVPGAPGMPGAMGMPGAAGVTGAPPRLWELAWVFPPFVQLDTNEIYFVYRRGTANLCFLVEARGERMEVVAISVAGQRFDAARTALGDPFKSVKLGDDLRRVFLRYGQPDELVYYNPVNLQLVPTATGNMILRYHKSSNIEFTVLNDRVVRIFIFLPGRVTFAR</sequence>
<proteinExistence type="predicted"/>
<dbReference type="EMBL" id="BEHT01000036">
    <property type="protein sequence ID" value="GBC99723.1"/>
    <property type="molecule type" value="Genomic_DNA"/>
</dbReference>
<name>A0A2H5XEW0_9BACT</name>
<evidence type="ECO:0000313" key="2">
    <source>
        <dbReference type="EMBL" id="GBC99723.1"/>
    </source>
</evidence>
<gene>
    <name evidence="2" type="ORF">HRbin17_02254</name>
</gene>
<protein>
    <submittedName>
        <fullName evidence="2">Uncharacterized protein</fullName>
    </submittedName>
</protein>
<feature type="region of interest" description="Disordered" evidence="1">
    <location>
        <begin position="64"/>
        <end position="84"/>
    </location>
</feature>
<comment type="caution">
    <text evidence="2">The sequence shown here is derived from an EMBL/GenBank/DDBJ whole genome shotgun (WGS) entry which is preliminary data.</text>
</comment>
<reference evidence="3" key="1">
    <citation type="submission" date="2017-09" db="EMBL/GenBank/DDBJ databases">
        <title>Metaegenomics of thermophilic ammonia-oxidizing enrichment culture.</title>
        <authorList>
            <person name="Kato S."/>
            <person name="Suzuki K."/>
        </authorList>
    </citation>
    <scope>NUCLEOTIDE SEQUENCE [LARGE SCALE GENOMIC DNA]</scope>
</reference>
<dbReference type="AlphaFoldDB" id="A0A2H5XEW0"/>
<organism evidence="2 3">
    <name type="scientific">Candidatus Fervidibacter japonicus</name>
    <dbReference type="NCBI Taxonomy" id="2035412"/>
    <lineage>
        <taxon>Bacteria</taxon>
        <taxon>Candidatus Fervidibacterota</taxon>
        <taxon>Candidatus Fervidibacter</taxon>
    </lineage>
</organism>
<evidence type="ECO:0000256" key="1">
    <source>
        <dbReference type="SAM" id="MobiDB-lite"/>
    </source>
</evidence>
<evidence type="ECO:0000313" key="3">
    <source>
        <dbReference type="Proteomes" id="UP000236173"/>
    </source>
</evidence>
<dbReference type="Proteomes" id="UP000236173">
    <property type="component" value="Unassembled WGS sequence"/>
</dbReference>